<gene>
    <name evidence="2" type="ORF">NP233_g7458</name>
</gene>
<sequence length="377" mass="43200">MNLSPSPSRSTGSSSSLEEENTILKRKVNDLETRLEELISKQKRKANPIRLLGRAVCQLVSCYETPSVLAKEADRRALAEAEGIQDTPSTDDERELVRTQDRRFMSYRKLIEVAPRVAELVAKSGLNSARTDDNSRMKWEIALWVNDAFQPEERLSLNSRANRGLGHDDCGRLITPIEVNWDDFDIREAIRNGTSDFNINESYFLRCFYPDDGIDPDNVEHNFLQSRWLLLTFHAIFISPSVDEDQYFYPAEDEPPRKKQKHSKYEASESKSNVASRIGMNGKVTSRAIAYTAVMLVFNLTEASRWTEVHNGFSFHGLYNFIVDFFEDTPDNASRDNARSLLQWWNREVFTVRYVSASDSRASYKKLASQRASRVGN</sequence>
<reference evidence="2" key="1">
    <citation type="submission" date="2022-07" db="EMBL/GenBank/DDBJ databases">
        <title>Genome Sequence of Leucocoprinus birnbaumii.</title>
        <authorList>
            <person name="Buettner E."/>
        </authorList>
    </citation>
    <scope>NUCLEOTIDE SEQUENCE</scope>
    <source>
        <strain evidence="2">VT141</strain>
    </source>
</reference>
<accession>A0AAD5VSI1</accession>
<keyword evidence="3" id="KW-1185">Reference proteome</keyword>
<organism evidence="2 3">
    <name type="scientific">Leucocoprinus birnbaumii</name>
    <dbReference type="NCBI Taxonomy" id="56174"/>
    <lineage>
        <taxon>Eukaryota</taxon>
        <taxon>Fungi</taxon>
        <taxon>Dikarya</taxon>
        <taxon>Basidiomycota</taxon>
        <taxon>Agaricomycotina</taxon>
        <taxon>Agaricomycetes</taxon>
        <taxon>Agaricomycetidae</taxon>
        <taxon>Agaricales</taxon>
        <taxon>Agaricineae</taxon>
        <taxon>Agaricaceae</taxon>
        <taxon>Leucocoprinus</taxon>
    </lineage>
</organism>
<feature type="region of interest" description="Disordered" evidence="1">
    <location>
        <begin position="1"/>
        <end position="23"/>
    </location>
</feature>
<proteinExistence type="predicted"/>
<feature type="compositionally biased region" description="Low complexity" evidence="1">
    <location>
        <begin position="1"/>
        <end position="16"/>
    </location>
</feature>
<evidence type="ECO:0000256" key="1">
    <source>
        <dbReference type="SAM" id="MobiDB-lite"/>
    </source>
</evidence>
<protein>
    <submittedName>
        <fullName evidence="2">Uncharacterized protein</fullName>
    </submittedName>
</protein>
<dbReference type="InterPro" id="IPR046521">
    <property type="entry name" value="DUF6698"/>
</dbReference>
<evidence type="ECO:0000313" key="3">
    <source>
        <dbReference type="Proteomes" id="UP001213000"/>
    </source>
</evidence>
<name>A0AAD5VSI1_9AGAR</name>
<dbReference type="AlphaFoldDB" id="A0AAD5VSI1"/>
<evidence type="ECO:0000313" key="2">
    <source>
        <dbReference type="EMBL" id="KAJ3565717.1"/>
    </source>
</evidence>
<dbReference type="EMBL" id="JANIEX010000545">
    <property type="protein sequence ID" value="KAJ3565717.1"/>
    <property type="molecule type" value="Genomic_DNA"/>
</dbReference>
<comment type="caution">
    <text evidence="2">The sequence shown here is derived from an EMBL/GenBank/DDBJ whole genome shotgun (WGS) entry which is preliminary data.</text>
</comment>
<dbReference type="Pfam" id="PF20414">
    <property type="entry name" value="DUF6698"/>
    <property type="match status" value="1"/>
</dbReference>
<feature type="region of interest" description="Disordered" evidence="1">
    <location>
        <begin position="248"/>
        <end position="270"/>
    </location>
</feature>
<dbReference type="Proteomes" id="UP001213000">
    <property type="component" value="Unassembled WGS sequence"/>
</dbReference>